<evidence type="ECO:0000256" key="4">
    <source>
        <dbReference type="ARBA" id="ARBA00023315"/>
    </source>
</evidence>
<dbReference type="eggNOG" id="COG3243">
    <property type="taxonomic scope" value="Bacteria"/>
</dbReference>
<name>A0A069NQY1_9BURK</name>
<dbReference type="InterPro" id="IPR029058">
    <property type="entry name" value="AB_hydrolase_fold"/>
</dbReference>
<comment type="subcellular location">
    <subcellularLocation>
        <location evidence="1">Cytoplasm</location>
    </subcellularLocation>
</comment>
<dbReference type="InterPro" id="IPR051321">
    <property type="entry name" value="PHA/PHB_synthase"/>
</dbReference>
<dbReference type="GO" id="GO:0042619">
    <property type="term" value="P:poly-hydroxybutyrate biosynthetic process"/>
    <property type="evidence" value="ECO:0007669"/>
    <property type="project" value="InterPro"/>
</dbReference>
<keyword evidence="4" id="KW-0012">Acyltransferase</keyword>
<dbReference type="RefSeq" id="WP_035968325.1">
    <property type="nucleotide sequence ID" value="NZ_BMEG01000012.1"/>
</dbReference>
<feature type="region of interest" description="Disordered" evidence="5">
    <location>
        <begin position="1"/>
        <end position="26"/>
    </location>
</feature>
<feature type="compositionally biased region" description="Low complexity" evidence="5">
    <location>
        <begin position="1"/>
        <end position="20"/>
    </location>
</feature>
<evidence type="ECO:0000256" key="3">
    <source>
        <dbReference type="ARBA" id="ARBA00022679"/>
    </source>
</evidence>
<sequence length="673" mass="73273">MASKTSSSSSRSSTADSTPAQSPADMTGVQQAFEQWLNAWRTVADPGQWVKLTEQTNQAASAFAANAGKPVMPGLGALPFPGLGGLTNGLAAAFPTIANMPQMPDITKMNGLAEFAKLASSMPGFGAAMQGLPTLPKIPTAAIAPERLHQLQSDYTRDVTELLKQASEQNIDAAALKDRRFKDTAWQATPAFAFTAAWYLLNARYLQELADAIQSDPKTRERIRFTVQQWAAMAAPSNFLALNPEAQKALIESKGESLRQGMLNLLGDMQRGKISQSDESGFKVGKNIATTEGAVVYENELVQLIQYKPLAPKVHARPLLIVPPCINKFYILDLSPEGSLVRHALESGQQVFILSWRNADQSIAHKTWDDYVQQGVIETMAVVKDISGADKINTLGFCIGGTMLATALAVEKARGNEPAASMTLLTSMLDFSDTGVLDVFVDEAHVQMREQAIGGKNGAPAGLMRGIEFANTFSYLRPNDLVWNYVVDNYLKGRTPQAFDLLFWNSDSTNLPGPMSVWYLRNTYLENKLREPGALTVCGQAIDLTTLDLPTFIYGSREDHIVPWKSAYASAPILSGPQTFVLGASGHIAGVINPPSKNKRNFWMLDNANGRLPDDPDAWFEAASEHPGSWWPTWTQWLAANAGEQVKPAASFGSKAYPVIEPAPGRYVMERDS</sequence>
<keyword evidence="2" id="KW-0963">Cytoplasm</keyword>
<dbReference type="EMBL" id="JFHE01000028">
    <property type="protein sequence ID" value="KDR30049.1"/>
    <property type="molecule type" value="Genomic_DNA"/>
</dbReference>
<dbReference type="GO" id="GO:0005737">
    <property type="term" value="C:cytoplasm"/>
    <property type="evidence" value="ECO:0007669"/>
    <property type="project" value="UniProtKB-SubCell"/>
</dbReference>
<dbReference type="Proteomes" id="UP000027439">
    <property type="component" value="Unassembled WGS sequence"/>
</dbReference>
<accession>A0A069NQY1</accession>
<feature type="domain" description="Poly-beta-hydroxybutyrate polymerase N-terminal" evidence="6">
    <location>
        <begin position="177"/>
        <end position="343"/>
    </location>
</feature>
<dbReference type="InterPro" id="IPR010941">
    <property type="entry name" value="PhaC_N"/>
</dbReference>
<evidence type="ECO:0000256" key="1">
    <source>
        <dbReference type="ARBA" id="ARBA00004496"/>
    </source>
</evidence>
<dbReference type="SUPFAM" id="SSF53474">
    <property type="entry name" value="alpha/beta-Hydrolases"/>
    <property type="match status" value="1"/>
</dbReference>
<dbReference type="PANTHER" id="PTHR36837:SF5">
    <property type="entry name" value="POLY-3-HYDROXYBUTYRATE SYNTHASE"/>
    <property type="match status" value="1"/>
</dbReference>
<evidence type="ECO:0000259" key="6">
    <source>
        <dbReference type="Pfam" id="PF07167"/>
    </source>
</evidence>
<reference evidence="7 8" key="1">
    <citation type="submission" date="2014-03" db="EMBL/GenBank/DDBJ databases">
        <title>Draft Genome Sequences of Four Burkholderia Strains.</title>
        <authorList>
            <person name="Liu X.Y."/>
            <person name="Li C.X."/>
            <person name="Xu J.H."/>
        </authorList>
    </citation>
    <scope>NUCLEOTIDE SEQUENCE [LARGE SCALE GENOMIC DNA]</scope>
    <source>
        <strain evidence="7 8">R27</strain>
    </source>
</reference>
<evidence type="ECO:0000256" key="2">
    <source>
        <dbReference type="ARBA" id="ARBA00022490"/>
    </source>
</evidence>
<dbReference type="GO" id="GO:0016746">
    <property type="term" value="F:acyltransferase activity"/>
    <property type="evidence" value="ECO:0007669"/>
    <property type="project" value="UniProtKB-KW"/>
</dbReference>
<dbReference type="Pfam" id="PF07167">
    <property type="entry name" value="PhaC_N"/>
    <property type="match status" value="1"/>
</dbReference>
<gene>
    <name evidence="7" type="ORF">BG57_15480</name>
</gene>
<keyword evidence="3" id="KW-0808">Transferase</keyword>
<evidence type="ECO:0000256" key="5">
    <source>
        <dbReference type="SAM" id="MobiDB-lite"/>
    </source>
</evidence>
<evidence type="ECO:0000313" key="8">
    <source>
        <dbReference type="Proteomes" id="UP000027439"/>
    </source>
</evidence>
<evidence type="ECO:0000313" key="7">
    <source>
        <dbReference type="EMBL" id="KDR30049.1"/>
    </source>
</evidence>
<dbReference type="Gene3D" id="3.40.50.1820">
    <property type="entry name" value="alpha/beta hydrolase"/>
    <property type="match status" value="1"/>
</dbReference>
<dbReference type="PANTHER" id="PTHR36837">
    <property type="entry name" value="POLY(3-HYDROXYALKANOATE) POLYMERASE SUBUNIT PHAC"/>
    <property type="match status" value="1"/>
</dbReference>
<protein>
    <submittedName>
        <fullName evidence="7">Poly-beta-hydroxybutyrate polymerase</fullName>
    </submittedName>
</protein>
<comment type="caution">
    <text evidence="7">The sequence shown here is derived from an EMBL/GenBank/DDBJ whole genome shotgun (WGS) entry which is preliminary data.</text>
</comment>
<dbReference type="AlphaFoldDB" id="A0A069NQY1"/>
<dbReference type="STRING" id="1071679.BG57_15480"/>
<proteinExistence type="predicted"/>
<organism evidence="7 8">
    <name type="scientific">Caballeronia grimmiae</name>
    <dbReference type="NCBI Taxonomy" id="1071679"/>
    <lineage>
        <taxon>Bacteria</taxon>
        <taxon>Pseudomonadati</taxon>
        <taxon>Pseudomonadota</taxon>
        <taxon>Betaproteobacteria</taxon>
        <taxon>Burkholderiales</taxon>
        <taxon>Burkholderiaceae</taxon>
        <taxon>Caballeronia</taxon>
    </lineage>
</organism>
<dbReference type="InterPro" id="IPR010963">
    <property type="entry name" value="PHA_synth_I"/>
</dbReference>
<dbReference type="NCBIfam" id="TIGR01838">
    <property type="entry name" value="PHA_synth_I"/>
    <property type="match status" value="1"/>
</dbReference>